<reference evidence="7 8" key="1">
    <citation type="submission" date="2020-05" db="EMBL/GenBank/DDBJ databases">
        <title>Horizontal transmission and recombination maintain forever young bacterial symbiont genomes.</title>
        <authorList>
            <person name="Russell S.L."/>
            <person name="Pepper-Tunick E."/>
            <person name="Svedberg J."/>
            <person name="Byrne A."/>
            <person name="Ruelas Castillo J."/>
            <person name="Vollmers C."/>
            <person name="Beinart R.A."/>
            <person name="Corbett-Detig R."/>
        </authorList>
    </citation>
    <scope>NUCLEOTIDE SEQUENCE [LARGE SCALE GENOMIC DNA]</scope>
    <source>
        <strain evidence="7">4727-3</strain>
    </source>
</reference>
<dbReference type="InterPro" id="IPR000555">
    <property type="entry name" value="JAMM/MPN+_dom"/>
</dbReference>
<evidence type="ECO:0000256" key="1">
    <source>
        <dbReference type="ARBA" id="ARBA00022670"/>
    </source>
</evidence>
<sequence>MPDTTQEIAIPRKLVQKLLYHAQQTPEIEVCGLISSQNNIPCQCYPIENTADNPDRFFNLDPQQQIQAMAKMRDNGEQLFAIYHSHPTAPAIPSSTDLEQAAYPDALTIIITLKTKGVLELRAYQIAEKQFVEVPLHLF</sequence>
<comment type="caution">
    <text evidence="7">The sequence shown here is derived from an EMBL/GenBank/DDBJ whole genome shotgun (WGS) entry which is preliminary data.</text>
</comment>
<dbReference type="PROSITE" id="PS50249">
    <property type="entry name" value="MPN"/>
    <property type="match status" value="1"/>
</dbReference>
<dbReference type="Gene3D" id="3.40.140.10">
    <property type="entry name" value="Cytidine Deaminase, domain 2"/>
    <property type="match status" value="1"/>
</dbReference>
<dbReference type="PANTHER" id="PTHR34858">
    <property type="entry name" value="CYSO-CYSTEINE PEPTIDASE"/>
    <property type="match status" value="1"/>
</dbReference>
<evidence type="ECO:0000313" key="8">
    <source>
        <dbReference type="Proteomes" id="UP000537890"/>
    </source>
</evidence>
<organism evidence="7 8">
    <name type="scientific">Candidatus Methanofishera endochildressiae</name>
    <dbReference type="NCBI Taxonomy" id="2738884"/>
    <lineage>
        <taxon>Bacteria</taxon>
        <taxon>Pseudomonadati</taxon>
        <taxon>Pseudomonadota</taxon>
        <taxon>Gammaproteobacteria</taxon>
        <taxon>Candidatus Methanofishera</taxon>
    </lineage>
</organism>
<keyword evidence="1" id="KW-0645">Protease</keyword>
<keyword evidence="4" id="KW-0862">Zinc</keyword>
<accession>A0A7Z0MNI0</accession>
<dbReference type="SMART" id="SM00232">
    <property type="entry name" value="JAB_MPN"/>
    <property type="match status" value="1"/>
</dbReference>
<dbReference type="EMBL" id="JACCHS010000061">
    <property type="protein sequence ID" value="NYT46953.1"/>
    <property type="molecule type" value="Genomic_DNA"/>
</dbReference>
<keyword evidence="5" id="KW-0482">Metalloprotease</keyword>
<dbReference type="GO" id="GO:0008235">
    <property type="term" value="F:metalloexopeptidase activity"/>
    <property type="evidence" value="ECO:0007669"/>
    <property type="project" value="TreeGrafter"/>
</dbReference>
<evidence type="ECO:0000313" key="7">
    <source>
        <dbReference type="EMBL" id="NYT46953.1"/>
    </source>
</evidence>
<dbReference type="Proteomes" id="UP000537890">
    <property type="component" value="Unassembled WGS sequence"/>
</dbReference>
<dbReference type="InterPro" id="IPR028090">
    <property type="entry name" value="JAB_dom_prok"/>
</dbReference>
<feature type="domain" description="MPN" evidence="6">
    <location>
        <begin position="8"/>
        <end position="130"/>
    </location>
</feature>
<proteinExistence type="predicted"/>
<protein>
    <submittedName>
        <fullName evidence="7">M67 family metallopeptidase</fullName>
    </submittedName>
</protein>
<dbReference type="CDD" id="cd08070">
    <property type="entry name" value="MPN_like"/>
    <property type="match status" value="1"/>
</dbReference>
<evidence type="ECO:0000256" key="5">
    <source>
        <dbReference type="ARBA" id="ARBA00023049"/>
    </source>
</evidence>
<evidence type="ECO:0000256" key="2">
    <source>
        <dbReference type="ARBA" id="ARBA00022723"/>
    </source>
</evidence>
<keyword evidence="3" id="KW-0378">Hydrolase</keyword>
<dbReference type="InterPro" id="IPR051929">
    <property type="entry name" value="VirAsm_ModProt"/>
</dbReference>
<evidence type="ECO:0000256" key="3">
    <source>
        <dbReference type="ARBA" id="ARBA00022801"/>
    </source>
</evidence>
<evidence type="ECO:0000256" key="4">
    <source>
        <dbReference type="ARBA" id="ARBA00022833"/>
    </source>
</evidence>
<dbReference type="GO" id="GO:0006508">
    <property type="term" value="P:proteolysis"/>
    <property type="evidence" value="ECO:0007669"/>
    <property type="project" value="UniProtKB-KW"/>
</dbReference>
<name>A0A7Z0MNI0_9GAMM</name>
<dbReference type="InterPro" id="IPR037518">
    <property type="entry name" value="MPN"/>
</dbReference>
<dbReference type="AlphaFoldDB" id="A0A7Z0MNI0"/>
<dbReference type="SUPFAM" id="SSF102712">
    <property type="entry name" value="JAB1/MPN domain"/>
    <property type="match status" value="1"/>
</dbReference>
<evidence type="ECO:0000259" key="6">
    <source>
        <dbReference type="PROSITE" id="PS50249"/>
    </source>
</evidence>
<dbReference type="PANTHER" id="PTHR34858:SF1">
    <property type="entry name" value="CYSO-CYSTEINE PEPTIDASE"/>
    <property type="match status" value="1"/>
</dbReference>
<keyword evidence="2" id="KW-0479">Metal-binding</keyword>
<gene>
    <name evidence="7" type="ORF">H0A75_04360</name>
</gene>
<dbReference type="Pfam" id="PF14464">
    <property type="entry name" value="Prok-JAB"/>
    <property type="match status" value="1"/>
</dbReference>
<dbReference type="GO" id="GO:0008270">
    <property type="term" value="F:zinc ion binding"/>
    <property type="evidence" value="ECO:0007669"/>
    <property type="project" value="TreeGrafter"/>
</dbReference>